<organism evidence="2 3">
    <name type="scientific">Pedobacter ureilyticus</name>
    <dbReference type="NCBI Taxonomy" id="1393051"/>
    <lineage>
        <taxon>Bacteria</taxon>
        <taxon>Pseudomonadati</taxon>
        <taxon>Bacteroidota</taxon>
        <taxon>Sphingobacteriia</taxon>
        <taxon>Sphingobacteriales</taxon>
        <taxon>Sphingobacteriaceae</taxon>
        <taxon>Pedobacter</taxon>
    </lineage>
</organism>
<dbReference type="SUPFAM" id="SSF55811">
    <property type="entry name" value="Nudix"/>
    <property type="match status" value="1"/>
</dbReference>
<dbReference type="PROSITE" id="PS51462">
    <property type="entry name" value="NUDIX"/>
    <property type="match status" value="1"/>
</dbReference>
<evidence type="ECO:0000313" key="2">
    <source>
        <dbReference type="EMBL" id="MFN0256916.1"/>
    </source>
</evidence>
<dbReference type="InterPro" id="IPR054105">
    <property type="entry name" value="WHD_NrtR"/>
</dbReference>
<evidence type="ECO:0000259" key="1">
    <source>
        <dbReference type="PROSITE" id="PS51462"/>
    </source>
</evidence>
<dbReference type="Pfam" id="PF21906">
    <property type="entry name" value="WHD_NrtR"/>
    <property type="match status" value="1"/>
</dbReference>
<comment type="caution">
    <text evidence="2">The sequence shown here is derived from an EMBL/GenBank/DDBJ whole genome shotgun (WGS) entry which is preliminary data.</text>
</comment>
<dbReference type="InterPro" id="IPR000086">
    <property type="entry name" value="NUDIX_hydrolase_dom"/>
</dbReference>
<dbReference type="Pfam" id="PF00293">
    <property type="entry name" value="NUDIX"/>
    <property type="match status" value="1"/>
</dbReference>
<name>A0ABW9J8N4_9SPHI</name>
<dbReference type="PANTHER" id="PTHR43736:SF4">
    <property type="entry name" value="SLR1690 PROTEIN"/>
    <property type="match status" value="1"/>
</dbReference>
<reference evidence="2 3" key="1">
    <citation type="submission" date="2024-12" db="EMBL/GenBank/DDBJ databases">
        <authorList>
            <person name="Hu S."/>
        </authorList>
    </citation>
    <scope>NUCLEOTIDE SEQUENCE [LARGE SCALE GENOMIC DNA]</scope>
    <source>
        <strain evidence="2 3">THG-T11</strain>
    </source>
</reference>
<dbReference type="SUPFAM" id="SSF46785">
    <property type="entry name" value="Winged helix' DNA-binding domain"/>
    <property type="match status" value="1"/>
</dbReference>
<dbReference type="RefSeq" id="WP_138724015.1">
    <property type="nucleotide sequence ID" value="NZ_SSHJ02000008.1"/>
</dbReference>
<dbReference type="GO" id="GO:0016787">
    <property type="term" value="F:hydrolase activity"/>
    <property type="evidence" value="ECO:0007669"/>
    <property type="project" value="UniProtKB-KW"/>
</dbReference>
<gene>
    <name evidence="2" type="ORF">E6A44_015110</name>
</gene>
<keyword evidence="2" id="KW-0378">Hydrolase</keyword>
<dbReference type="InterPro" id="IPR036390">
    <property type="entry name" value="WH_DNA-bd_sf"/>
</dbReference>
<dbReference type="CDD" id="cd18873">
    <property type="entry name" value="NUDIX_NadM_like"/>
    <property type="match status" value="1"/>
</dbReference>
<dbReference type="Gene3D" id="1.10.10.10">
    <property type="entry name" value="Winged helix-like DNA-binding domain superfamily/Winged helix DNA-binding domain"/>
    <property type="match status" value="1"/>
</dbReference>
<dbReference type="Gene3D" id="3.90.79.10">
    <property type="entry name" value="Nucleoside Triphosphate Pyrophosphohydrolase"/>
    <property type="match status" value="1"/>
</dbReference>
<evidence type="ECO:0000313" key="3">
    <source>
        <dbReference type="Proteomes" id="UP001517247"/>
    </source>
</evidence>
<dbReference type="InterPro" id="IPR036388">
    <property type="entry name" value="WH-like_DNA-bd_sf"/>
</dbReference>
<dbReference type="InterPro" id="IPR015797">
    <property type="entry name" value="NUDIX_hydrolase-like_dom_sf"/>
</dbReference>
<accession>A0ABW9J8N4</accession>
<sequence length="238" mass="28143">MTALNKYKNQKRILVAIDCIIFGYDGEQLKILLVKRGFEPQKDQWSLMGGFIEPRENLYGAAERILFNCTGLKKVYLEQLKSFGDPDRDPLERTISVAYFALIDINKYREQINDTYHAEWFLLQDAPKLIFDHDEMVEKAKRRIRYKAAFHPILFELLPKKFTIPQLQNLYEQVYNAKIDNRNFIRKVNSTGLLIKLTEKDKSSSKRGAFYYELDMNKYKAKFQSFINFIPNPENFIL</sequence>
<keyword evidence="3" id="KW-1185">Reference proteome</keyword>
<protein>
    <submittedName>
        <fullName evidence="2">NUDIX hydrolase</fullName>
    </submittedName>
</protein>
<proteinExistence type="predicted"/>
<dbReference type="EMBL" id="SSHJ02000008">
    <property type="protein sequence ID" value="MFN0256916.1"/>
    <property type="molecule type" value="Genomic_DNA"/>
</dbReference>
<feature type="domain" description="Nudix hydrolase" evidence="1">
    <location>
        <begin position="12"/>
        <end position="145"/>
    </location>
</feature>
<dbReference type="Proteomes" id="UP001517247">
    <property type="component" value="Unassembled WGS sequence"/>
</dbReference>
<dbReference type="PANTHER" id="PTHR43736">
    <property type="entry name" value="ADP-RIBOSE PYROPHOSPHATASE"/>
    <property type="match status" value="1"/>
</dbReference>